<evidence type="ECO:0000256" key="4">
    <source>
        <dbReference type="ARBA" id="ARBA00023015"/>
    </source>
</evidence>
<dbReference type="CDD" id="cd18672">
    <property type="entry name" value="PIN_FAM120B-like"/>
    <property type="match status" value="1"/>
</dbReference>
<proteinExistence type="inferred from homology"/>
<evidence type="ECO:0000256" key="8">
    <source>
        <dbReference type="ARBA" id="ARBA00057492"/>
    </source>
</evidence>
<dbReference type="PANTHER" id="PTHR15976:SF17">
    <property type="entry name" value="CONSTITUTIVE COACTIVATOR OF PEROXISOME PROLIFERATOR-ACTIVATED RECEPTOR GAMMA"/>
    <property type="match status" value="1"/>
</dbReference>
<keyword evidence="4" id="KW-0805">Transcription regulation</keyword>
<dbReference type="FunFam" id="3.40.50.1010:FF:000013">
    <property type="entry name" value="Constitutive coactivator of peroxisome proliferator-activated receptor gamma"/>
    <property type="match status" value="1"/>
</dbReference>
<evidence type="ECO:0000256" key="9">
    <source>
        <dbReference type="ARBA" id="ARBA00065429"/>
    </source>
</evidence>
<dbReference type="GO" id="GO:0035357">
    <property type="term" value="P:peroxisome proliferator activated receptor signaling pathway"/>
    <property type="evidence" value="ECO:0007669"/>
    <property type="project" value="Ensembl"/>
</dbReference>
<keyword evidence="6" id="KW-0804">Transcription</keyword>
<evidence type="ECO:0000256" key="7">
    <source>
        <dbReference type="ARBA" id="ARBA00023242"/>
    </source>
</evidence>
<comment type="function">
    <text evidence="8">Functions as a transactivator of PPARG and ESR1. Functions in adipogenesis through PPARG activation.</text>
</comment>
<gene>
    <name evidence="12" type="primary">FAM120B</name>
</gene>
<protein>
    <recommendedName>
        <fullName evidence="10">Constitutive coactivator of peroxisome proliferator-activated receptor gamma</fullName>
    </recommendedName>
    <alternativeName>
        <fullName evidence="11">Protein FAM120B</fullName>
    </alternativeName>
</protein>
<reference evidence="12" key="2">
    <citation type="submission" date="2025-09" db="UniProtKB">
        <authorList>
            <consortium name="Ensembl"/>
        </authorList>
    </citation>
    <scope>IDENTIFICATION</scope>
</reference>
<dbReference type="Gene3D" id="3.40.50.1010">
    <property type="entry name" value="5'-nuclease"/>
    <property type="match status" value="1"/>
</dbReference>
<dbReference type="OMA" id="MPWEVFD"/>
<dbReference type="GO" id="GO:0045444">
    <property type="term" value="P:fat cell differentiation"/>
    <property type="evidence" value="ECO:0007669"/>
    <property type="project" value="Ensembl"/>
</dbReference>
<dbReference type="GO" id="GO:0005634">
    <property type="term" value="C:nucleus"/>
    <property type="evidence" value="ECO:0007669"/>
    <property type="project" value="UniProtKB-SubCell"/>
</dbReference>
<comment type="subunit">
    <text evidence="9">Interacts with ESR1 and RXRA. Interacts with PPARG; in a ligand-independent manner.</text>
</comment>
<evidence type="ECO:0000256" key="6">
    <source>
        <dbReference type="ARBA" id="ARBA00023163"/>
    </source>
</evidence>
<dbReference type="Proteomes" id="UP000694392">
    <property type="component" value="Unplaced"/>
</dbReference>
<evidence type="ECO:0000256" key="10">
    <source>
        <dbReference type="ARBA" id="ARBA00067859"/>
    </source>
</evidence>
<comment type="subcellular location">
    <subcellularLocation>
        <location evidence="1">Nucleus</location>
    </subcellularLocation>
</comment>
<name>A0A8D0G7C0_SPHPU</name>
<keyword evidence="13" id="KW-1185">Reference proteome</keyword>
<sequence>MGVKGLQGFVINACPGACTVVNLKEMAEKHVISHPDSSPIIVVDAMCCLRHWYTPDFWVCGGQWREFLASLEDFIKAFTTVGIKLVFFFDGVVEQKKRDEWVKRRLKNNKEIARIFQFIKTNKQQPGRGMFFIPSGLATFTRFALKALGQETICSLQEAHYEVASYGLQNNCMGILGEDTYYLIYDTSPYLSISKLCLDRMTTVMFSRQNLCYTLGLNVTDLPLFACLLGNDIVPEGAMEGFRNKCVASYSSKSQGYDKRTNTILAVSKYISNVPCSYNSLKDLEDVGKSMCPPSEQIAKEQHARAESYMVYNVLSSGEVECSNTLEDGDDTELPAQALVYHPARQHIYSILLESRKDACGIYPVVKEWFVYAGNPLKQPELVHPVQLDTPGGTPSLRTLWLSKEPQVKMQRYCTFLACFHLQDMAEELQALETPVAAVCCLLIYLNVQVDSLSLEDLNAFVAQTLCLQGKSAAQLKDLQLAQVDSRAVHLGFLFIRGLTTLVTANSACGFPFNMDDLMPWHVFDGKLFQEKYQQSHRRCSVEEVFEGNEGNFFLKIQAGQGGWGVSPLPPAQPGRGRGEEFFYSIDFSGDIPPLKSME</sequence>
<dbReference type="SUPFAM" id="SSF88723">
    <property type="entry name" value="PIN domain-like"/>
    <property type="match status" value="1"/>
</dbReference>
<dbReference type="InterPro" id="IPR026784">
    <property type="entry name" value="Coact_PPARg"/>
</dbReference>
<dbReference type="InterPro" id="IPR029060">
    <property type="entry name" value="PIN-like_dom_sf"/>
</dbReference>
<evidence type="ECO:0000256" key="11">
    <source>
        <dbReference type="ARBA" id="ARBA00081567"/>
    </source>
</evidence>
<dbReference type="GeneTree" id="ENSGT00530000063168"/>
<keyword evidence="7" id="KW-0539">Nucleus</keyword>
<evidence type="ECO:0000256" key="2">
    <source>
        <dbReference type="ARBA" id="ARBA00009495"/>
    </source>
</evidence>
<comment type="similarity">
    <text evidence="2">Belongs to the constitutive coactivator of PPAR-gamma family.</text>
</comment>
<evidence type="ECO:0000256" key="1">
    <source>
        <dbReference type="ARBA" id="ARBA00004123"/>
    </source>
</evidence>
<evidence type="ECO:0000313" key="13">
    <source>
        <dbReference type="Proteomes" id="UP000694392"/>
    </source>
</evidence>
<keyword evidence="3" id="KW-0221">Differentiation</keyword>
<dbReference type="PANTHER" id="PTHR15976">
    <property type="entry name" value="CONSTITUTIVE COACTIVATOR OF PEROXISOME PROLIFERATOR-ACTIVATED RECEPTOR GAMMA"/>
    <property type="match status" value="1"/>
</dbReference>
<evidence type="ECO:0000313" key="12">
    <source>
        <dbReference type="Ensembl" id="ENSSPUP00000001751.1"/>
    </source>
</evidence>
<organism evidence="12 13">
    <name type="scientific">Sphenodon punctatus</name>
    <name type="common">Tuatara</name>
    <name type="synonym">Hatteria punctata</name>
    <dbReference type="NCBI Taxonomy" id="8508"/>
    <lineage>
        <taxon>Eukaryota</taxon>
        <taxon>Metazoa</taxon>
        <taxon>Chordata</taxon>
        <taxon>Craniata</taxon>
        <taxon>Vertebrata</taxon>
        <taxon>Euteleostomi</taxon>
        <taxon>Lepidosauria</taxon>
        <taxon>Sphenodontia</taxon>
        <taxon>Sphenodontidae</taxon>
        <taxon>Sphenodon</taxon>
    </lineage>
</organism>
<accession>A0A8D0G7C0</accession>
<dbReference type="AlphaFoldDB" id="A0A8D0G7C0"/>
<keyword evidence="5" id="KW-0010">Activator</keyword>
<dbReference type="Ensembl" id="ENSSPUT00000001847.1">
    <property type="protein sequence ID" value="ENSSPUP00000001751.1"/>
    <property type="gene ID" value="ENSSPUG00000001316.1"/>
</dbReference>
<reference evidence="12" key="1">
    <citation type="submission" date="2025-08" db="UniProtKB">
        <authorList>
            <consortium name="Ensembl"/>
        </authorList>
    </citation>
    <scope>IDENTIFICATION</scope>
</reference>
<evidence type="ECO:0000256" key="5">
    <source>
        <dbReference type="ARBA" id="ARBA00023159"/>
    </source>
</evidence>
<evidence type="ECO:0000256" key="3">
    <source>
        <dbReference type="ARBA" id="ARBA00022782"/>
    </source>
</evidence>